<dbReference type="Proteomes" id="UP000000768">
    <property type="component" value="Chromosome 9"/>
</dbReference>
<accession>A0A1Z5R0J5</accession>
<dbReference type="AlphaFoldDB" id="A0A1Z5R0J5"/>
<name>A0A1Z5R0J5_SORBI</name>
<sequence>MRCPNDSCLWMSTTCMPMPMRCVLDHSGISWPPDDDFRLVTTPWMSKRWCPSRHEEKEMLSFASPCDCLVERCYLVVLIVRYRPDTWYVFSGPQFCHGCHLV</sequence>
<dbReference type="InParanoid" id="A0A1Z5R0J5"/>
<evidence type="ECO:0000313" key="1">
    <source>
        <dbReference type="EMBL" id="OQU77307.1"/>
    </source>
</evidence>
<organism evidence="1 2">
    <name type="scientific">Sorghum bicolor</name>
    <name type="common">Sorghum</name>
    <name type="synonym">Sorghum vulgare</name>
    <dbReference type="NCBI Taxonomy" id="4558"/>
    <lineage>
        <taxon>Eukaryota</taxon>
        <taxon>Viridiplantae</taxon>
        <taxon>Streptophyta</taxon>
        <taxon>Embryophyta</taxon>
        <taxon>Tracheophyta</taxon>
        <taxon>Spermatophyta</taxon>
        <taxon>Magnoliopsida</taxon>
        <taxon>Liliopsida</taxon>
        <taxon>Poales</taxon>
        <taxon>Poaceae</taxon>
        <taxon>PACMAD clade</taxon>
        <taxon>Panicoideae</taxon>
        <taxon>Andropogonodae</taxon>
        <taxon>Andropogoneae</taxon>
        <taxon>Sorghinae</taxon>
        <taxon>Sorghum</taxon>
    </lineage>
</organism>
<dbReference type="EMBL" id="CM000768">
    <property type="protein sequence ID" value="OQU77307.1"/>
    <property type="molecule type" value="Genomic_DNA"/>
</dbReference>
<reference evidence="2" key="2">
    <citation type="journal article" date="2018" name="Plant J.">
        <title>The Sorghum bicolor reference genome: improved assembly, gene annotations, a transcriptome atlas, and signatures of genome organization.</title>
        <authorList>
            <person name="McCormick R.F."/>
            <person name="Truong S.K."/>
            <person name="Sreedasyam A."/>
            <person name="Jenkins J."/>
            <person name="Shu S."/>
            <person name="Sims D."/>
            <person name="Kennedy M."/>
            <person name="Amirebrahimi M."/>
            <person name="Weers B.D."/>
            <person name="McKinley B."/>
            <person name="Mattison A."/>
            <person name="Morishige D.T."/>
            <person name="Grimwood J."/>
            <person name="Schmutz J."/>
            <person name="Mullet J.E."/>
        </authorList>
    </citation>
    <scope>NUCLEOTIDE SEQUENCE [LARGE SCALE GENOMIC DNA]</scope>
    <source>
        <strain evidence="2">cv. BTx623</strain>
    </source>
</reference>
<gene>
    <name evidence="1" type="ORF">SORBI_3009G026850</name>
</gene>
<dbReference type="Gramene" id="OQU77307">
    <property type="protein sequence ID" value="OQU77307"/>
    <property type="gene ID" value="SORBI_3009G026850"/>
</dbReference>
<keyword evidence="2" id="KW-1185">Reference proteome</keyword>
<evidence type="ECO:0000313" key="2">
    <source>
        <dbReference type="Proteomes" id="UP000000768"/>
    </source>
</evidence>
<proteinExistence type="predicted"/>
<reference evidence="1 2" key="1">
    <citation type="journal article" date="2009" name="Nature">
        <title>The Sorghum bicolor genome and the diversification of grasses.</title>
        <authorList>
            <person name="Paterson A.H."/>
            <person name="Bowers J.E."/>
            <person name="Bruggmann R."/>
            <person name="Dubchak I."/>
            <person name="Grimwood J."/>
            <person name="Gundlach H."/>
            <person name="Haberer G."/>
            <person name="Hellsten U."/>
            <person name="Mitros T."/>
            <person name="Poliakov A."/>
            <person name="Schmutz J."/>
            <person name="Spannagl M."/>
            <person name="Tang H."/>
            <person name="Wang X."/>
            <person name="Wicker T."/>
            <person name="Bharti A.K."/>
            <person name="Chapman J."/>
            <person name="Feltus F.A."/>
            <person name="Gowik U."/>
            <person name="Grigoriev I.V."/>
            <person name="Lyons E."/>
            <person name="Maher C.A."/>
            <person name="Martis M."/>
            <person name="Narechania A."/>
            <person name="Otillar R.P."/>
            <person name="Penning B.W."/>
            <person name="Salamov A.A."/>
            <person name="Wang Y."/>
            <person name="Zhang L."/>
            <person name="Carpita N.C."/>
            <person name="Freeling M."/>
            <person name="Gingle A.R."/>
            <person name="Hash C.T."/>
            <person name="Keller B."/>
            <person name="Klein P."/>
            <person name="Kresovich S."/>
            <person name="McCann M.C."/>
            <person name="Ming R."/>
            <person name="Peterson D.G."/>
            <person name="Mehboob-ur-Rahman"/>
            <person name="Ware D."/>
            <person name="Westhoff P."/>
            <person name="Mayer K.F."/>
            <person name="Messing J."/>
            <person name="Rokhsar D.S."/>
        </authorList>
    </citation>
    <scope>NUCLEOTIDE SEQUENCE [LARGE SCALE GENOMIC DNA]</scope>
    <source>
        <strain evidence="2">cv. BTx623</strain>
    </source>
</reference>
<protein>
    <submittedName>
        <fullName evidence="1">Uncharacterized protein</fullName>
    </submittedName>
</protein>